<dbReference type="InterPro" id="IPR041489">
    <property type="entry name" value="PDZ_6"/>
</dbReference>
<evidence type="ECO:0000256" key="2">
    <source>
        <dbReference type="SAM" id="SignalP"/>
    </source>
</evidence>
<dbReference type="SUPFAM" id="SSF52096">
    <property type="entry name" value="ClpP/crotonase"/>
    <property type="match status" value="1"/>
</dbReference>
<keyword evidence="4" id="KW-0378">Hydrolase</keyword>
<dbReference type="EC" id="3.4.21.102" evidence="4"/>
<dbReference type="InterPro" id="IPR029045">
    <property type="entry name" value="ClpP/crotonase-like_dom_sf"/>
</dbReference>
<dbReference type="PANTHER" id="PTHR32060">
    <property type="entry name" value="TAIL-SPECIFIC PROTEASE"/>
    <property type="match status" value="1"/>
</dbReference>
<evidence type="ECO:0000256" key="1">
    <source>
        <dbReference type="SAM" id="MobiDB-lite"/>
    </source>
</evidence>
<proteinExistence type="predicted"/>
<reference evidence="4 5" key="1">
    <citation type="submission" date="2020-10" db="EMBL/GenBank/DDBJ databases">
        <title>Sequencing the genomes of 1000 actinobacteria strains.</title>
        <authorList>
            <person name="Klenk H.-P."/>
        </authorList>
    </citation>
    <scope>NUCLEOTIDE SEQUENCE [LARGE SCALE GENOMIC DNA]</scope>
    <source>
        <strain evidence="4 5">DSM 43748</strain>
    </source>
</reference>
<feature type="region of interest" description="Disordered" evidence="1">
    <location>
        <begin position="45"/>
        <end position="76"/>
    </location>
</feature>
<feature type="signal peptide" evidence="2">
    <location>
        <begin position="1"/>
        <end position="36"/>
    </location>
</feature>
<comment type="caution">
    <text evidence="4">The sequence shown here is derived from an EMBL/GenBank/DDBJ whole genome shotgun (WGS) entry which is preliminary data.</text>
</comment>
<keyword evidence="4" id="KW-0645">Protease</keyword>
<keyword evidence="2" id="KW-0732">Signal</keyword>
<dbReference type="Gene3D" id="3.90.226.10">
    <property type="entry name" value="2-enoyl-CoA Hydratase, Chain A, domain 1"/>
    <property type="match status" value="1"/>
</dbReference>
<gene>
    <name evidence="4" type="ORF">H4W81_007009</name>
</gene>
<feature type="chain" id="PRO_5047446020" evidence="2">
    <location>
        <begin position="37"/>
        <end position="502"/>
    </location>
</feature>
<keyword evidence="5" id="KW-1185">Reference proteome</keyword>
<dbReference type="PROSITE" id="PS50106">
    <property type="entry name" value="PDZ"/>
    <property type="match status" value="1"/>
</dbReference>
<dbReference type="SMART" id="SM00228">
    <property type="entry name" value="PDZ"/>
    <property type="match status" value="1"/>
</dbReference>
<dbReference type="Proteomes" id="UP000661607">
    <property type="component" value="Unassembled WGS sequence"/>
</dbReference>
<dbReference type="PROSITE" id="PS51257">
    <property type="entry name" value="PROKAR_LIPOPROTEIN"/>
    <property type="match status" value="1"/>
</dbReference>
<dbReference type="GO" id="GO:0006508">
    <property type="term" value="P:proteolysis"/>
    <property type="evidence" value="ECO:0007669"/>
    <property type="project" value="UniProtKB-KW"/>
</dbReference>
<dbReference type="EMBL" id="JADBEF010000001">
    <property type="protein sequence ID" value="MBE1564230.1"/>
    <property type="molecule type" value="Genomic_DNA"/>
</dbReference>
<evidence type="ECO:0000313" key="4">
    <source>
        <dbReference type="EMBL" id="MBE1564230.1"/>
    </source>
</evidence>
<dbReference type="RefSeq" id="WP_192778645.1">
    <property type="nucleotide sequence ID" value="NZ_BAAASY010000008.1"/>
</dbReference>
<dbReference type="SUPFAM" id="SSF50156">
    <property type="entry name" value="PDZ domain-like"/>
    <property type="match status" value="1"/>
</dbReference>
<dbReference type="PANTHER" id="PTHR32060:SF30">
    <property type="entry name" value="CARBOXY-TERMINAL PROCESSING PROTEASE CTPA"/>
    <property type="match status" value="1"/>
</dbReference>
<dbReference type="InterPro" id="IPR036034">
    <property type="entry name" value="PDZ_sf"/>
</dbReference>
<dbReference type="InterPro" id="IPR005151">
    <property type="entry name" value="Tail-specific_protease"/>
</dbReference>
<protein>
    <submittedName>
        <fullName evidence="4">Carboxyl-terminal processing protease</fullName>
        <ecNumber evidence="4">3.4.21.102</ecNumber>
    </submittedName>
</protein>
<evidence type="ECO:0000313" key="5">
    <source>
        <dbReference type="Proteomes" id="UP000661607"/>
    </source>
</evidence>
<feature type="domain" description="PDZ" evidence="3">
    <location>
        <begin position="227"/>
        <end position="257"/>
    </location>
</feature>
<name>A0ABR9KQB9_9ACTN</name>
<organism evidence="4 5">
    <name type="scientific">Nonomuraea africana</name>
    <dbReference type="NCBI Taxonomy" id="46171"/>
    <lineage>
        <taxon>Bacteria</taxon>
        <taxon>Bacillati</taxon>
        <taxon>Actinomycetota</taxon>
        <taxon>Actinomycetes</taxon>
        <taxon>Streptosporangiales</taxon>
        <taxon>Streptosporangiaceae</taxon>
        <taxon>Nonomuraea</taxon>
    </lineage>
</organism>
<evidence type="ECO:0000259" key="3">
    <source>
        <dbReference type="PROSITE" id="PS50106"/>
    </source>
</evidence>
<dbReference type="Pfam" id="PF17820">
    <property type="entry name" value="PDZ_6"/>
    <property type="match status" value="1"/>
</dbReference>
<feature type="compositionally biased region" description="Low complexity" evidence="1">
    <location>
        <begin position="45"/>
        <end position="69"/>
    </location>
</feature>
<sequence>MTDDMTRPSKTRGWLAAVPVCLGTVVALGACAPAQAVPARTAPARTAPASTAPASTAPAGTAPACAEPTGRPQPRPVTATTISTVEQVYHCLFKHYYGGEKLDSRRLLTAAFAGLARELHRRGRDLPEAAMPALSGQRQSDWAAFSAVHTRVIDQMAGDDLRQHLAAATINGMVDSLGDNHARWVRPEGGVDRRPGTEFGLGFDTSPFAGVVTGAPQQTTPPLHVTVVRGGPAADKGLRPGDIIRSVNGAPPFVGGILSVGAVRPLFQSRPGDQVELRLHRPATGRTWTVTMKPAGYRPNPKTTPMVTAKALKGGVAYARVAAFGPRVADTARKAISDLGKGKKQRGVVLDLRGNTGGIPGEVNRLLGAFAHGKITAYHCDADERCAADRTDDSVALLNLPLVVLVDRDCASACDHFVSAVKHHKLGPVVGTRTAGVVSGAGRPLLLDDNSILSLPDRHHRGPDRAVVNGIGVAPDHYVPLTAKDLSTGKDPGLAKALSLLP</sequence>
<dbReference type="SMART" id="SM00245">
    <property type="entry name" value="TSPc"/>
    <property type="match status" value="1"/>
</dbReference>
<dbReference type="GO" id="GO:0004252">
    <property type="term" value="F:serine-type endopeptidase activity"/>
    <property type="evidence" value="ECO:0007669"/>
    <property type="project" value="UniProtKB-EC"/>
</dbReference>
<dbReference type="Gene3D" id="2.30.42.10">
    <property type="match status" value="1"/>
</dbReference>
<dbReference type="Pfam" id="PF03572">
    <property type="entry name" value="Peptidase_S41"/>
    <property type="match status" value="1"/>
</dbReference>
<dbReference type="InterPro" id="IPR001478">
    <property type="entry name" value="PDZ"/>
</dbReference>
<accession>A0ABR9KQB9</accession>